<name>A0ABR4YGY0_9BACT</name>
<keyword evidence="1" id="KW-0732">Signal</keyword>
<dbReference type="Proteomes" id="UP000030889">
    <property type="component" value="Unassembled WGS sequence"/>
</dbReference>
<keyword evidence="3" id="KW-1185">Reference proteome</keyword>
<organism evidence="2 3">
    <name type="scientific">Alistipes inops</name>
    <dbReference type="NCBI Taxonomy" id="1501391"/>
    <lineage>
        <taxon>Bacteria</taxon>
        <taxon>Pseudomonadati</taxon>
        <taxon>Bacteroidota</taxon>
        <taxon>Bacteroidia</taxon>
        <taxon>Bacteroidales</taxon>
        <taxon>Rikenellaceae</taxon>
        <taxon>Alistipes</taxon>
    </lineage>
</organism>
<dbReference type="InterPro" id="IPR025415">
    <property type="entry name" value="DUF4141"/>
</dbReference>
<evidence type="ECO:0000256" key="1">
    <source>
        <dbReference type="SAM" id="SignalP"/>
    </source>
</evidence>
<evidence type="ECO:0000313" key="3">
    <source>
        <dbReference type="Proteomes" id="UP000030889"/>
    </source>
</evidence>
<feature type="signal peptide" evidence="1">
    <location>
        <begin position="1"/>
        <end position="22"/>
    </location>
</feature>
<gene>
    <name evidence="2" type="ORF">LG35_09800</name>
</gene>
<sequence length="210" mass="24082">MKHPRRLLLTLLVVLSTTAAHAQWLTFDASNLAQSIVNSTNEVIETATTASHMLNNFKETVKIYEQGKKYFDALRSVNNLVRDARKVQQCVLMVGEMSDIYVNNFRKMLADSNFSAEELTAIASGYTLLLSEGSYLLDELKQLTSVTTLRMNDYERMQMIDKVYRDITRYRNLLHYYTRKTISVSYLRGKAAGDSARVAALYGSQQERYY</sequence>
<dbReference type="EMBL" id="JRGF01000021">
    <property type="protein sequence ID" value="KHE40620.1"/>
    <property type="molecule type" value="Genomic_DNA"/>
</dbReference>
<evidence type="ECO:0000313" key="2">
    <source>
        <dbReference type="EMBL" id="KHE40620.1"/>
    </source>
</evidence>
<accession>A0ABR4YGY0</accession>
<protein>
    <submittedName>
        <fullName evidence="2">Conjugal transfer protein</fullName>
    </submittedName>
</protein>
<feature type="chain" id="PRO_5045163635" evidence="1">
    <location>
        <begin position="23"/>
        <end position="210"/>
    </location>
</feature>
<comment type="caution">
    <text evidence="2">The sequence shown here is derived from an EMBL/GenBank/DDBJ whole genome shotgun (WGS) entry which is preliminary data.</text>
</comment>
<proteinExistence type="predicted"/>
<reference evidence="2 3" key="1">
    <citation type="submission" date="2014-09" db="EMBL/GenBank/DDBJ databases">
        <title>Alistipes sp. 627, sp. nov., a novel member of the family Rikenellaceae isolated from human faeces.</title>
        <authorList>
            <person name="Shkoporov A.N."/>
            <person name="Chaplin A.V."/>
            <person name="Motuzova O.V."/>
            <person name="Kafarskaia L.I."/>
            <person name="Khokhlova E.V."/>
            <person name="Efimov B.A."/>
        </authorList>
    </citation>
    <scope>NUCLEOTIDE SEQUENCE [LARGE SCALE GENOMIC DNA]</scope>
    <source>
        <strain evidence="2 3">627</strain>
    </source>
</reference>
<dbReference type="Pfam" id="PF13605">
    <property type="entry name" value="DUF4141"/>
    <property type="match status" value="1"/>
</dbReference>